<accession>A0A0E3K4B7</accession>
<feature type="domain" description="Carbohydrate-binding module family 96" evidence="4">
    <location>
        <begin position="3"/>
        <end position="136"/>
    </location>
</feature>
<sequence length="348" mass="38475">MPFVQIPPTDNIYISQFFPNKNFGKLTTLLTGKYLKSNDAYRSLLKFNLSNVIPPGSIILCAALNLFVYRKDKTDAQLLPQIINVYTNTNNFSQNEITWNNAPELDQTQYSIKIDDKDVNNFISIDITSIVISWFYNIIPNNGITLVGMHNIINSIIGYRSTEWSVSDQRPFLSIQYEYTKNDLNTNPIEVIKSTDPPEHADLMDNSSNAYAYIYNITAENVTTGGDVIFDNNGVITGDISHTTNTASISIPKPGDYKIEFLTTATTNSQFAIMVDNSTIVSGSTYGVAFLDPLVFAHQSHGQTIITVPDSGSTITLRNVSDSNITLDVNNGGTSIDCNASIMITQLS</sequence>
<evidence type="ECO:0000256" key="3">
    <source>
        <dbReference type="ARBA" id="ARBA00022729"/>
    </source>
</evidence>
<name>A0A0E3K4B7_CLOSL</name>
<comment type="subcellular location">
    <subcellularLocation>
        <location evidence="1">Secreted</location>
    </subcellularLocation>
</comment>
<dbReference type="InterPro" id="IPR055372">
    <property type="entry name" value="CBM96"/>
</dbReference>
<evidence type="ECO:0000313" key="5">
    <source>
        <dbReference type="EMBL" id="AKA71837.1"/>
    </source>
</evidence>
<dbReference type="GO" id="GO:0005576">
    <property type="term" value="C:extracellular region"/>
    <property type="evidence" value="ECO:0007669"/>
    <property type="project" value="UniProtKB-SubCell"/>
</dbReference>
<keyword evidence="2" id="KW-0964">Secreted</keyword>
<dbReference type="InterPro" id="IPR008983">
    <property type="entry name" value="Tumour_necrosis_fac-like_dom"/>
</dbReference>
<keyword evidence="3" id="KW-0732">Signal</keyword>
<dbReference type="RefSeq" id="WP_029163416.1">
    <property type="nucleotide sequence ID" value="NZ_CP009933.1"/>
</dbReference>
<evidence type="ECO:0000256" key="1">
    <source>
        <dbReference type="ARBA" id="ARBA00004613"/>
    </source>
</evidence>
<dbReference type="HOGENOM" id="CLU_741732_0_0_9"/>
<keyword evidence="6" id="KW-1185">Reference proteome</keyword>
<dbReference type="EMBL" id="CP009933">
    <property type="protein sequence ID" value="AKA71837.1"/>
    <property type="molecule type" value="Genomic_DNA"/>
</dbReference>
<dbReference type="Gene3D" id="2.60.120.40">
    <property type="match status" value="1"/>
</dbReference>
<proteinExistence type="predicted"/>
<dbReference type="KEGG" id="csq:CSCA_4712"/>
<reference evidence="5 6" key="1">
    <citation type="journal article" date="2015" name="J. Biotechnol.">
        <title>Complete genome sequence of a malodorant-producing acetogen, Clostridium scatologenes ATCC 25775(T).</title>
        <authorList>
            <person name="Zhu Z."/>
            <person name="Guo T."/>
            <person name="Zheng H."/>
            <person name="Song T."/>
            <person name="Ouyang P."/>
            <person name="Xie J."/>
        </authorList>
    </citation>
    <scope>NUCLEOTIDE SEQUENCE [LARGE SCALE GENOMIC DNA]</scope>
    <source>
        <strain evidence="5 6">ATCC 25775</strain>
    </source>
</reference>
<protein>
    <recommendedName>
        <fullName evidence="4">Carbohydrate-binding module family 96 domain-containing protein</fullName>
    </recommendedName>
</protein>
<dbReference type="Pfam" id="PF24517">
    <property type="entry name" value="CBM96"/>
    <property type="match status" value="1"/>
</dbReference>
<dbReference type="STRING" id="1548.CSCA_4712"/>
<evidence type="ECO:0000256" key="2">
    <source>
        <dbReference type="ARBA" id="ARBA00022525"/>
    </source>
</evidence>
<dbReference type="NCBIfam" id="NF033679">
    <property type="entry name" value="DNRLRE_dom"/>
    <property type="match status" value="1"/>
</dbReference>
<gene>
    <name evidence="5" type="ORF">CSCA_4712</name>
</gene>
<dbReference type="Proteomes" id="UP000033115">
    <property type="component" value="Chromosome"/>
</dbReference>
<organism evidence="5 6">
    <name type="scientific">Clostridium scatologenes</name>
    <dbReference type="NCBI Taxonomy" id="1548"/>
    <lineage>
        <taxon>Bacteria</taxon>
        <taxon>Bacillati</taxon>
        <taxon>Bacillota</taxon>
        <taxon>Clostridia</taxon>
        <taxon>Eubacteriales</taxon>
        <taxon>Clostridiaceae</taxon>
        <taxon>Clostridium</taxon>
    </lineage>
</organism>
<evidence type="ECO:0000259" key="4">
    <source>
        <dbReference type="Pfam" id="PF24517"/>
    </source>
</evidence>
<dbReference type="AlphaFoldDB" id="A0A0E3K4B7"/>
<evidence type="ECO:0000313" key="6">
    <source>
        <dbReference type="Proteomes" id="UP000033115"/>
    </source>
</evidence>